<feature type="non-terminal residue" evidence="2">
    <location>
        <position position="68"/>
    </location>
</feature>
<reference evidence="2 3" key="1">
    <citation type="submission" date="2024-02" db="EMBL/GenBank/DDBJ databases">
        <title>Bacteria isolated from the canopy kelp, Nereocystis luetkeana.</title>
        <authorList>
            <person name="Pfister C.A."/>
            <person name="Younker I.T."/>
            <person name="Light S.H."/>
        </authorList>
    </citation>
    <scope>NUCLEOTIDE SEQUENCE [LARGE SCALE GENOMIC DNA]</scope>
    <source>
        <strain evidence="2 3">TI.1.15</strain>
    </source>
</reference>
<organism evidence="2 3">
    <name type="scientific">Vibrio echinoideorum</name>
    <dbReference type="NCBI Taxonomy" id="2100116"/>
    <lineage>
        <taxon>Bacteria</taxon>
        <taxon>Pseudomonadati</taxon>
        <taxon>Pseudomonadota</taxon>
        <taxon>Gammaproteobacteria</taxon>
        <taxon>Vibrionales</taxon>
        <taxon>Vibrionaceae</taxon>
        <taxon>Vibrio</taxon>
    </lineage>
</organism>
<dbReference type="Proteomes" id="UP001377160">
    <property type="component" value="Unassembled WGS sequence"/>
</dbReference>
<keyword evidence="1" id="KW-0732">Signal</keyword>
<evidence type="ECO:0000256" key="1">
    <source>
        <dbReference type="SAM" id="SignalP"/>
    </source>
</evidence>
<evidence type="ECO:0000313" key="3">
    <source>
        <dbReference type="Proteomes" id="UP001377160"/>
    </source>
</evidence>
<evidence type="ECO:0000313" key="2">
    <source>
        <dbReference type="EMBL" id="MEL0611442.1"/>
    </source>
</evidence>
<gene>
    <name evidence="2" type="ORF">V8Z71_24645</name>
</gene>
<feature type="signal peptide" evidence="1">
    <location>
        <begin position="1"/>
        <end position="21"/>
    </location>
</feature>
<feature type="chain" id="PRO_5046906844" evidence="1">
    <location>
        <begin position="22"/>
        <end position="68"/>
    </location>
</feature>
<accession>A0ABU9G389</accession>
<proteinExistence type="predicted"/>
<sequence length="68" mass="7301">MFKKITLVGASIAMRFGVANASVESKTLPASDKAKTFVKDTIVIGMLASPYVAGWSDDQQLLDYFKGA</sequence>
<protein>
    <submittedName>
        <fullName evidence="2">Dipeptidase</fullName>
    </submittedName>
</protein>
<keyword evidence="3" id="KW-1185">Reference proteome</keyword>
<name>A0ABU9G389_9VIBR</name>
<comment type="caution">
    <text evidence="2">The sequence shown here is derived from an EMBL/GenBank/DDBJ whole genome shotgun (WGS) entry which is preliminary data.</text>
</comment>
<dbReference type="EMBL" id="JBANDX010000306">
    <property type="protein sequence ID" value="MEL0611442.1"/>
    <property type="molecule type" value="Genomic_DNA"/>
</dbReference>